<dbReference type="GeneID" id="92511506"/>
<reference evidence="3" key="2">
    <citation type="journal article" date="2021" name="Sci. Data">
        <title>Chromosome-scale genome sequencing, assembly and annotation of six genomes from subfamily Leishmaniinae.</title>
        <authorList>
            <person name="Almutairi H."/>
            <person name="Urbaniak M.D."/>
            <person name="Bates M.D."/>
            <person name="Jariyapan N."/>
            <person name="Kwakye-Nuako G."/>
            <person name="Thomaz Soccol V."/>
            <person name="Al-Salem W.S."/>
            <person name="Dillon R.J."/>
            <person name="Bates P.A."/>
            <person name="Gatherer D."/>
        </authorList>
    </citation>
    <scope>NUCLEOTIDE SEQUENCE [LARGE SCALE GENOMIC DNA]</scope>
</reference>
<dbReference type="Proteomes" id="UP000673552">
    <property type="component" value="Unassembled WGS sequence"/>
</dbReference>
<protein>
    <submittedName>
        <fullName evidence="2">Uncharacterized protein</fullName>
    </submittedName>
</protein>
<name>A0A836GD71_9TRYP</name>
<keyword evidence="3" id="KW-1185">Reference proteome</keyword>
<evidence type="ECO:0000256" key="1">
    <source>
        <dbReference type="SAM" id="MobiDB-lite"/>
    </source>
</evidence>
<comment type="caution">
    <text evidence="2">The sequence shown here is derived from an EMBL/GenBank/DDBJ whole genome shotgun (WGS) entry which is preliminary data.</text>
</comment>
<feature type="region of interest" description="Disordered" evidence="1">
    <location>
        <begin position="224"/>
        <end position="300"/>
    </location>
</feature>
<dbReference type="KEGG" id="lmat:92511506"/>
<evidence type="ECO:0000313" key="3">
    <source>
        <dbReference type="Proteomes" id="UP000673552"/>
    </source>
</evidence>
<evidence type="ECO:0000313" key="2">
    <source>
        <dbReference type="EMBL" id="KAG5471299.1"/>
    </source>
</evidence>
<accession>A0A836GD71</accession>
<dbReference type="EMBL" id="JAFEUZ010000031">
    <property type="protein sequence ID" value="KAG5471299.1"/>
    <property type="molecule type" value="Genomic_DNA"/>
</dbReference>
<dbReference type="OrthoDB" id="261996at2759"/>
<sequence length="300" mass="32138">MPQTHLTQHQRTRAQYVSTMHEQLKALSLATKEALTYYDKYLVAMEKVMGCLVKSSAAVDDMERYLELKGTAGAPPLSQMSGCLAAAYSRWHTSAELNMMRTELDFLQEVSTTGRRIAKQTKNASAVLDKAAKKCATVNSPKFEAKASCSSGKRLEKLLREQQERNTEMKKIEKAVADDVASLTTSCSTKLATRGRALYAAFASIGHRTLVCFPDVCLNPSPKAPTGENASAPLPAPPPSSANPTKPHHEDKPPDADAPPLSQPAPSADCAEARLGSASEAANSGVQLEPSPRESGAGKP</sequence>
<dbReference type="AlphaFoldDB" id="A0A836GD71"/>
<reference evidence="3" key="1">
    <citation type="journal article" date="2021" name="Microbiol. Resour. Announc.">
        <title>LGAAP: Leishmaniinae Genome Assembly and Annotation Pipeline.</title>
        <authorList>
            <person name="Almutairi H."/>
            <person name="Urbaniak M.D."/>
            <person name="Bates M.D."/>
            <person name="Jariyapan N."/>
            <person name="Kwakye-Nuako G."/>
            <person name="Thomaz-Soccol V."/>
            <person name="Al-Salem W.S."/>
            <person name="Dillon R.J."/>
            <person name="Bates P.A."/>
            <person name="Gatherer D."/>
        </authorList>
    </citation>
    <scope>NUCLEOTIDE SEQUENCE [LARGE SCALE GENOMIC DNA]</scope>
</reference>
<proteinExistence type="predicted"/>
<dbReference type="RefSeq" id="XP_067176273.1">
    <property type="nucleotide sequence ID" value="XM_067318994.1"/>
</dbReference>
<gene>
    <name evidence="2" type="ORF">LSCM1_01374</name>
</gene>
<organism evidence="2 3">
    <name type="scientific">Leishmania martiniquensis</name>
    <dbReference type="NCBI Taxonomy" id="1580590"/>
    <lineage>
        <taxon>Eukaryota</taxon>
        <taxon>Discoba</taxon>
        <taxon>Euglenozoa</taxon>
        <taxon>Kinetoplastea</taxon>
        <taxon>Metakinetoplastina</taxon>
        <taxon>Trypanosomatida</taxon>
        <taxon>Trypanosomatidae</taxon>
        <taxon>Leishmaniinae</taxon>
        <taxon>Leishmania</taxon>
    </lineage>
</organism>